<dbReference type="AlphaFoldDB" id="A0A0E9RQ95"/>
<dbReference type="EMBL" id="GBXM01070277">
    <property type="protein sequence ID" value="JAH38300.1"/>
    <property type="molecule type" value="Transcribed_RNA"/>
</dbReference>
<dbReference type="EMBL" id="GBXM01077992">
    <property type="protein sequence ID" value="JAH30585.1"/>
    <property type="molecule type" value="Transcribed_RNA"/>
</dbReference>
<name>A0A0E9RQ95_ANGAN</name>
<reference evidence="1" key="2">
    <citation type="journal article" date="2015" name="Fish Shellfish Immunol.">
        <title>Early steps in the European eel (Anguilla anguilla)-Vibrio vulnificus interaction in the gills: Role of the RtxA13 toxin.</title>
        <authorList>
            <person name="Callol A."/>
            <person name="Pajuelo D."/>
            <person name="Ebbesson L."/>
            <person name="Teles M."/>
            <person name="MacKenzie S."/>
            <person name="Amaro C."/>
        </authorList>
    </citation>
    <scope>NUCLEOTIDE SEQUENCE</scope>
</reference>
<dbReference type="EMBL" id="GBXM01083296">
    <property type="protein sequence ID" value="JAH25281.1"/>
    <property type="molecule type" value="Transcribed_RNA"/>
</dbReference>
<organism evidence="1">
    <name type="scientific">Anguilla anguilla</name>
    <name type="common">European freshwater eel</name>
    <name type="synonym">Muraena anguilla</name>
    <dbReference type="NCBI Taxonomy" id="7936"/>
    <lineage>
        <taxon>Eukaryota</taxon>
        <taxon>Metazoa</taxon>
        <taxon>Chordata</taxon>
        <taxon>Craniata</taxon>
        <taxon>Vertebrata</taxon>
        <taxon>Euteleostomi</taxon>
        <taxon>Actinopterygii</taxon>
        <taxon>Neopterygii</taxon>
        <taxon>Teleostei</taxon>
        <taxon>Anguilliformes</taxon>
        <taxon>Anguillidae</taxon>
        <taxon>Anguilla</taxon>
    </lineage>
</organism>
<reference evidence="1" key="1">
    <citation type="submission" date="2014-11" db="EMBL/GenBank/DDBJ databases">
        <authorList>
            <person name="Amaro Gonzalez C."/>
        </authorList>
    </citation>
    <scope>NUCLEOTIDE SEQUENCE</scope>
</reference>
<proteinExistence type="predicted"/>
<accession>A0A0E9RQ95</accession>
<sequence>MYSLASYLQHEHHFTSSIAPFFCPSK</sequence>
<evidence type="ECO:0000313" key="1">
    <source>
        <dbReference type="EMBL" id="JAH30585.1"/>
    </source>
</evidence>
<protein>
    <submittedName>
        <fullName evidence="1">Uncharacterized protein</fullName>
    </submittedName>
</protein>